<protein>
    <recommendedName>
        <fullName evidence="3">HicB family protein</fullName>
    </recommendedName>
</protein>
<dbReference type="Proteomes" id="UP000033423">
    <property type="component" value="Unassembled WGS sequence"/>
</dbReference>
<dbReference type="Pfam" id="PF21748">
    <property type="entry name" value="UPF0150"/>
    <property type="match status" value="1"/>
</dbReference>
<dbReference type="SUPFAM" id="SSF143100">
    <property type="entry name" value="TTHA1013/TTHA0281-like"/>
    <property type="match status" value="1"/>
</dbReference>
<dbReference type="InterPro" id="IPR035069">
    <property type="entry name" value="TTHA1013/TTHA0281-like"/>
</dbReference>
<dbReference type="PATRIC" id="fig|29290.4.peg.3965"/>
<evidence type="ECO:0000313" key="1">
    <source>
        <dbReference type="EMBL" id="KJU84799.1"/>
    </source>
</evidence>
<dbReference type="AlphaFoldDB" id="A0A0F3GSB2"/>
<dbReference type="Gene3D" id="3.30.160.250">
    <property type="match status" value="1"/>
</dbReference>
<evidence type="ECO:0000313" key="2">
    <source>
        <dbReference type="Proteomes" id="UP000033423"/>
    </source>
</evidence>
<keyword evidence="2" id="KW-1185">Reference proteome</keyword>
<reference evidence="1 2" key="1">
    <citation type="submission" date="2015-02" db="EMBL/GenBank/DDBJ databases">
        <title>Single-cell genomics of uncultivated deep-branching MTB reveals a conserved set of magnetosome genes.</title>
        <authorList>
            <person name="Kolinko S."/>
            <person name="Richter M."/>
            <person name="Glockner F.O."/>
            <person name="Brachmann A."/>
            <person name="Schuler D."/>
        </authorList>
    </citation>
    <scope>NUCLEOTIDE SEQUENCE [LARGE SCALE GENOMIC DNA]</scope>
    <source>
        <strain evidence="1">TM-1</strain>
    </source>
</reference>
<comment type="caution">
    <text evidence="1">The sequence shown here is derived from an EMBL/GenBank/DDBJ whole genome shotgun (WGS) entry which is preliminary data.</text>
</comment>
<gene>
    <name evidence="1" type="ORF">MBAV_003003</name>
</gene>
<proteinExistence type="predicted"/>
<dbReference type="InterPro" id="IPR049389">
    <property type="entry name" value="TTHA0281-like"/>
</dbReference>
<accession>A0A0F3GSB2</accession>
<evidence type="ECO:0008006" key="3">
    <source>
        <dbReference type="Google" id="ProtNLM"/>
    </source>
</evidence>
<dbReference type="EMBL" id="LACI01001283">
    <property type="protein sequence ID" value="KJU84799.1"/>
    <property type="molecule type" value="Genomic_DNA"/>
</dbReference>
<organism evidence="1 2">
    <name type="scientific">Candidatus Magnetobacterium bavaricum</name>
    <dbReference type="NCBI Taxonomy" id="29290"/>
    <lineage>
        <taxon>Bacteria</taxon>
        <taxon>Pseudomonadati</taxon>
        <taxon>Nitrospirota</taxon>
        <taxon>Thermodesulfovibrionia</taxon>
        <taxon>Thermodesulfovibrionales</taxon>
        <taxon>Candidatus Magnetobacteriaceae</taxon>
        <taxon>Candidatus Magnetobacterium</taxon>
    </lineage>
</organism>
<sequence length="85" mass="9526">MIDRGPGGVIQFNMRGIYTARYVKIASGYMGQLIEWPEVITEGQTLEECRELLQDATKEMMLACLQQGEDIPEGGALLQQIHVEI</sequence>
<name>A0A0F3GSB2_9BACT</name>